<keyword evidence="7" id="KW-1185">Reference proteome</keyword>
<dbReference type="OMA" id="YGTEFDF"/>
<dbReference type="Pfam" id="PF22600">
    <property type="entry name" value="MTPAP-like_central"/>
    <property type="match status" value="1"/>
</dbReference>
<dbReference type="EMBL" id="FR799579">
    <property type="protein sequence ID" value="CBZ27872.1"/>
    <property type="molecule type" value="Genomic_DNA"/>
</dbReference>
<evidence type="ECO:0000256" key="1">
    <source>
        <dbReference type="ARBA" id="ARBA00022723"/>
    </source>
</evidence>
<accession>E9AY31</accession>
<organism evidence="6 7">
    <name type="scientific">Leishmania mexicana (strain MHOM/GT/2001/U1103)</name>
    <dbReference type="NCBI Taxonomy" id="929439"/>
    <lineage>
        <taxon>Eukaryota</taxon>
        <taxon>Discoba</taxon>
        <taxon>Euglenozoa</taxon>
        <taxon>Kinetoplastea</taxon>
        <taxon>Metakinetoplastina</taxon>
        <taxon>Trypanosomatida</taxon>
        <taxon>Trypanosomatidae</taxon>
        <taxon>Leishmaniinae</taxon>
        <taxon>Leishmania</taxon>
    </lineage>
</organism>
<dbReference type="InterPro" id="IPR043519">
    <property type="entry name" value="NT_sf"/>
</dbReference>
<dbReference type="CDD" id="cd05402">
    <property type="entry name" value="NT_PAP_TUTase"/>
    <property type="match status" value="1"/>
</dbReference>
<dbReference type="AlphaFoldDB" id="E9AY31"/>
<protein>
    <submittedName>
        <fullName evidence="6">DNA polymerase sigma-like protein</fullName>
    </submittedName>
</protein>
<evidence type="ECO:0000259" key="5">
    <source>
        <dbReference type="Pfam" id="PF22600"/>
    </source>
</evidence>
<dbReference type="GO" id="GO:0046872">
    <property type="term" value="F:metal ion binding"/>
    <property type="evidence" value="ECO:0007669"/>
    <property type="project" value="UniProtKB-KW"/>
</dbReference>
<dbReference type="GO" id="GO:0043634">
    <property type="term" value="P:polyadenylation-dependent ncRNA catabolic process"/>
    <property type="evidence" value="ECO:0007669"/>
    <property type="project" value="TreeGrafter"/>
</dbReference>
<dbReference type="InterPro" id="IPR054708">
    <property type="entry name" value="MTPAP-like_central"/>
</dbReference>
<dbReference type="OrthoDB" id="273917at2759"/>
<dbReference type="KEGG" id="lmi:LMXM_26_0490"/>
<dbReference type="RefSeq" id="XP_003876353.1">
    <property type="nucleotide sequence ID" value="XM_003876304.1"/>
</dbReference>
<evidence type="ECO:0000256" key="3">
    <source>
        <dbReference type="SAM" id="MobiDB-lite"/>
    </source>
</evidence>
<evidence type="ECO:0000313" key="6">
    <source>
        <dbReference type="EMBL" id="CBZ27872.1"/>
    </source>
</evidence>
<reference evidence="6 7" key="1">
    <citation type="journal article" date="2011" name="Genome Res.">
        <title>Chromosome and gene copy number variation allow major structural change between species and strains of Leishmania.</title>
        <authorList>
            <person name="Rogers M.B."/>
            <person name="Hilley J.D."/>
            <person name="Dickens N.J."/>
            <person name="Wilkes J."/>
            <person name="Bates P.A."/>
            <person name="Depledge D.P."/>
            <person name="Harris D."/>
            <person name="Her Y."/>
            <person name="Herzyk P."/>
            <person name="Imamura H."/>
            <person name="Otto T.D."/>
            <person name="Sanders M."/>
            <person name="Seeger K."/>
            <person name="Dujardin J.C."/>
            <person name="Berriman M."/>
            <person name="Smith D.F."/>
            <person name="Hertz-Fowler C."/>
            <person name="Mottram J.C."/>
        </authorList>
    </citation>
    <scope>NUCLEOTIDE SEQUENCE [LARGE SCALE GENOMIC DNA]</scope>
    <source>
        <strain evidence="6 7">MHOM/GT/2001/U1103</strain>
    </source>
</reference>
<gene>
    <name evidence="6" type="ORF">LMXM_26_0490</name>
</gene>
<dbReference type="InterPro" id="IPR045862">
    <property type="entry name" value="Trf4-like"/>
</dbReference>
<dbReference type="GO" id="GO:0031123">
    <property type="term" value="P:RNA 3'-end processing"/>
    <property type="evidence" value="ECO:0007669"/>
    <property type="project" value="TreeGrafter"/>
</dbReference>
<dbReference type="GeneID" id="13449581"/>
<feature type="domain" description="Poly(A) RNA polymerase mitochondrial-like central palm" evidence="5">
    <location>
        <begin position="128"/>
        <end position="285"/>
    </location>
</feature>
<dbReference type="GO" id="GO:0005739">
    <property type="term" value="C:mitochondrion"/>
    <property type="evidence" value="ECO:0007669"/>
    <property type="project" value="UniProtKB-ARBA"/>
</dbReference>
<dbReference type="GO" id="GO:0003729">
    <property type="term" value="F:mRNA binding"/>
    <property type="evidence" value="ECO:0007669"/>
    <property type="project" value="TreeGrafter"/>
</dbReference>
<dbReference type="SUPFAM" id="SSF81301">
    <property type="entry name" value="Nucleotidyltransferase"/>
    <property type="match status" value="1"/>
</dbReference>
<dbReference type="SUPFAM" id="SSF81631">
    <property type="entry name" value="PAP/OAS1 substrate-binding domain"/>
    <property type="match status" value="1"/>
</dbReference>
<dbReference type="GO" id="GO:0031499">
    <property type="term" value="C:TRAMP complex"/>
    <property type="evidence" value="ECO:0007669"/>
    <property type="project" value="TreeGrafter"/>
</dbReference>
<proteinExistence type="predicted"/>
<dbReference type="Gene3D" id="3.30.460.10">
    <property type="entry name" value="Beta Polymerase, domain 2"/>
    <property type="match status" value="1"/>
</dbReference>
<dbReference type="PANTHER" id="PTHR23092:SF15">
    <property type="entry name" value="INACTIVE NON-CANONICAL POLY(A) RNA POLYMERASE PROTEIN TRF4-2-RELATED"/>
    <property type="match status" value="1"/>
</dbReference>
<feature type="region of interest" description="Disordered" evidence="3">
    <location>
        <begin position="1"/>
        <end position="81"/>
    </location>
</feature>
<sequence length="479" mass="52343">MVNKFFSHPAGREGGKATDERYPRSLHNGQSDVYSSLTHGAPRPQADRHHGSRRRRSCDSSADGEDDHRGAGSGARRPRTATGSVLVAAASGPSPVFSPSLEVSTDVVQSLLPPSSLARCILAFDAKLIELLYCLSPTSEDRERMLRVIDDIRATMQRTGMDIQIYGSLCTGLVIPASDVDCVLMRSGDQQIASAMSENLSCAMLTIASAATGSVSQKSLKISLSTAVRVVAERMRKSQKFAHVTSIAHAKVPIVKCRHRHDDVKVDLSFEQSGCVSSNYLCELFCEPGNEMARPLIVLVKALVNNCGLDEPSMGGLGSFPISLLVLWYLQQCVRTRFSAELQRSIGALLAGFLKYYGTEFDFRRLGIDFVQQKTFNKPPADVLYIVNPIRPETNCAKAATLFATRVVPLFQRASATFVGLLDANASPATMESQLLHYFAKAASGVRKWRDVSRRAARELHLVQNVWDAETNMYVGGVL</sequence>
<keyword evidence="1" id="KW-0479">Metal-binding</keyword>
<evidence type="ECO:0000256" key="2">
    <source>
        <dbReference type="ARBA" id="ARBA00022842"/>
    </source>
</evidence>
<dbReference type="GO" id="GO:0005730">
    <property type="term" value="C:nucleolus"/>
    <property type="evidence" value="ECO:0007669"/>
    <property type="project" value="TreeGrafter"/>
</dbReference>
<feature type="domain" description="PAP-associated" evidence="4">
    <location>
        <begin position="345"/>
        <end position="379"/>
    </location>
</feature>
<dbReference type="VEuPathDB" id="TriTrypDB:LmxM.26.0490"/>
<name>E9AY31_LEIMU</name>
<dbReference type="InterPro" id="IPR002058">
    <property type="entry name" value="PAP_assoc"/>
</dbReference>
<dbReference type="Pfam" id="PF03828">
    <property type="entry name" value="PAP_assoc"/>
    <property type="match status" value="1"/>
</dbReference>
<keyword evidence="2" id="KW-0460">Magnesium</keyword>
<dbReference type="PhylomeDB" id="E9AY31"/>
<dbReference type="Gene3D" id="1.10.1410.10">
    <property type="match status" value="1"/>
</dbReference>
<evidence type="ECO:0000259" key="4">
    <source>
        <dbReference type="Pfam" id="PF03828"/>
    </source>
</evidence>
<dbReference type="Proteomes" id="UP000007259">
    <property type="component" value="Chromosome 26"/>
</dbReference>
<feature type="compositionally biased region" description="Basic and acidic residues" evidence="3">
    <location>
        <begin position="10"/>
        <end position="23"/>
    </location>
</feature>
<evidence type="ECO:0000313" key="7">
    <source>
        <dbReference type="Proteomes" id="UP000007259"/>
    </source>
</evidence>
<dbReference type="PANTHER" id="PTHR23092">
    <property type="entry name" value="POLY(A) RNA POLYMERASE"/>
    <property type="match status" value="1"/>
</dbReference>
<feature type="compositionally biased region" description="Polar residues" evidence="3">
    <location>
        <begin position="27"/>
        <end position="38"/>
    </location>
</feature>
<dbReference type="GO" id="GO:1990817">
    <property type="term" value="F:poly(A) RNA polymerase activity"/>
    <property type="evidence" value="ECO:0007669"/>
    <property type="project" value="InterPro"/>
</dbReference>